<dbReference type="PATRIC" id="fig|1184267.3.peg.1583"/>
<dbReference type="KEGG" id="bex:A11Q_1565"/>
<dbReference type="STRING" id="1184267.A11Q_1565"/>
<feature type="signal peptide" evidence="1">
    <location>
        <begin position="1"/>
        <end position="19"/>
    </location>
</feature>
<proteinExistence type="predicted"/>
<organism evidence="2 3">
    <name type="scientific">Pseudobdellovibrio exovorus JSS</name>
    <dbReference type="NCBI Taxonomy" id="1184267"/>
    <lineage>
        <taxon>Bacteria</taxon>
        <taxon>Pseudomonadati</taxon>
        <taxon>Bdellovibrionota</taxon>
        <taxon>Bdellovibrionia</taxon>
        <taxon>Bdellovibrionales</taxon>
        <taxon>Pseudobdellovibrionaceae</taxon>
        <taxon>Pseudobdellovibrio</taxon>
    </lineage>
</organism>
<evidence type="ECO:0000313" key="3">
    <source>
        <dbReference type="Proteomes" id="UP000012040"/>
    </source>
</evidence>
<evidence type="ECO:0000313" key="2">
    <source>
        <dbReference type="EMBL" id="AGH95781.1"/>
    </source>
</evidence>
<dbReference type="SUPFAM" id="SSF50494">
    <property type="entry name" value="Trypsin-like serine proteases"/>
    <property type="match status" value="1"/>
</dbReference>
<name>M4VCL8_9BACT</name>
<accession>M4VCL8</accession>
<dbReference type="RefSeq" id="WP_015470271.1">
    <property type="nucleotide sequence ID" value="NC_020813.1"/>
</dbReference>
<dbReference type="HOGENOM" id="CLU_1118448_0_0_7"/>
<dbReference type="InterPro" id="IPR043504">
    <property type="entry name" value="Peptidase_S1_PA_chymotrypsin"/>
</dbReference>
<dbReference type="AlphaFoldDB" id="M4VCL8"/>
<dbReference type="Gene3D" id="2.40.10.10">
    <property type="entry name" value="Trypsin-like serine proteases"/>
    <property type="match status" value="2"/>
</dbReference>
<protein>
    <recommendedName>
        <fullName evidence="4">Serine protease</fullName>
    </recommendedName>
</protein>
<dbReference type="InterPro" id="IPR009003">
    <property type="entry name" value="Peptidase_S1_PA"/>
</dbReference>
<dbReference type="Proteomes" id="UP000012040">
    <property type="component" value="Chromosome"/>
</dbReference>
<keyword evidence="3" id="KW-1185">Reference proteome</keyword>
<gene>
    <name evidence="2" type="ORF">A11Q_1565</name>
</gene>
<reference evidence="2 3" key="1">
    <citation type="journal article" date="2013" name="ISME J.">
        <title>By their genes ye shall know them: genomic signatures of predatory bacteria.</title>
        <authorList>
            <person name="Pasternak Z."/>
            <person name="Pietrokovski S."/>
            <person name="Rotem O."/>
            <person name="Gophna U."/>
            <person name="Lurie-Weinberger M.N."/>
            <person name="Jurkevitch E."/>
        </authorList>
    </citation>
    <scope>NUCLEOTIDE SEQUENCE [LARGE SCALE GENOMIC DNA]</scope>
    <source>
        <strain evidence="2 3">JSS</strain>
    </source>
</reference>
<feature type="chain" id="PRO_5004060140" description="Serine protease" evidence="1">
    <location>
        <begin position="20"/>
        <end position="248"/>
    </location>
</feature>
<keyword evidence="1" id="KW-0732">Signal</keyword>
<dbReference type="EMBL" id="CP003537">
    <property type="protein sequence ID" value="AGH95781.1"/>
    <property type="molecule type" value="Genomic_DNA"/>
</dbReference>
<evidence type="ECO:0008006" key="4">
    <source>
        <dbReference type="Google" id="ProtNLM"/>
    </source>
</evidence>
<dbReference type="Pfam" id="PF13365">
    <property type="entry name" value="Trypsin_2"/>
    <property type="match status" value="1"/>
</dbReference>
<sequence length="248" mass="27079">MKSILMTALITLVSVTASAQINPDLFEKIIDKNDLVMVDAEATNVPRSFAALVDAFGYIDIGCTATHIGHGYVLTAGHCFWANLQLKENQDCSDVSISWGFRQGKEPYMVSKCESIVAMQDNESLGSDFAIMKVSPVPPVKVDLERRRRIIAGNRVTAFSHADDQPLQWSKYCFVQPESAYNQFLPKKAIQHKCDTNPSSSGAVLIDVFTKKIVGIHNGGVLIPGPAMNYGTHISEATLSGVLDKLGF</sequence>
<evidence type="ECO:0000256" key="1">
    <source>
        <dbReference type="SAM" id="SignalP"/>
    </source>
</evidence>
<dbReference type="OrthoDB" id="291346at2"/>